<dbReference type="SMART" id="SM00173">
    <property type="entry name" value="RAS"/>
    <property type="match status" value="1"/>
</dbReference>
<dbReference type="InterPro" id="IPR020849">
    <property type="entry name" value="Small_GTPase_Ras-type"/>
</dbReference>
<keyword evidence="2" id="KW-0342">GTP-binding</keyword>
<comment type="caution">
    <text evidence="3">The sequence shown here is derived from an EMBL/GenBank/DDBJ whole genome shotgun (WGS) entry which is preliminary data.</text>
</comment>
<dbReference type="Pfam" id="PF00071">
    <property type="entry name" value="Ras"/>
    <property type="match status" value="1"/>
</dbReference>
<name>A0A9W8A1G6_9FUNG</name>
<dbReference type="PROSITE" id="PS51419">
    <property type="entry name" value="RAB"/>
    <property type="match status" value="1"/>
</dbReference>
<dbReference type="InterPro" id="IPR001806">
    <property type="entry name" value="Small_GTPase"/>
</dbReference>
<dbReference type="GO" id="GO:0007165">
    <property type="term" value="P:signal transduction"/>
    <property type="evidence" value="ECO:0007669"/>
    <property type="project" value="InterPro"/>
</dbReference>
<dbReference type="PRINTS" id="PR00449">
    <property type="entry name" value="RASTRNSFRMNG"/>
</dbReference>
<evidence type="ECO:0000313" key="3">
    <source>
        <dbReference type="EMBL" id="KAJ1920527.1"/>
    </source>
</evidence>
<evidence type="ECO:0000256" key="2">
    <source>
        <dbReference type="ARBA" id="ARBA00023134"/>
    </source>
</evidence>
<dbReference type="EMBL" id="JANBPU010000012">
    <property type="protein sequence ID" value="KAJ1920527.1"/>
    <property type="molecule type" value="Genomic_DNA"/>
</dbReference>
<dbReference type="PROSITE" id="PS51421">
    <property type="entry name" value="RAS"/>
    <property type="match status" value="1"/>
</dbReference>
<accession>A0A9W8A1G6</accession>
<dbReference type="PANTHER" id="PTHR24070">
    <property type="entry name" value="RAS, DI-RAS, AND RHEB FAMILY MEMBERS OF SMALL GTPASE SUPERFAMILY"/>
    <property type="match status" value="1"/>
</dbReference>
<dbReference type="InterPro" id="IPR005225">
    <property type="entry name" value="Small_GTP-bd"/>
</dbReference>
<dbReference type="AlphaFoldDB" id="A0A9W8A1G6"/>
<dbReference type="FunFam" id="3.40.50.300:FF:001447">
    <property type="entry name" value="Ras-related protein Rab-1B"/>
    <property type="match status" value="1"/>
</dbReference>
<sequence length="193" mass="21680">MDNIKERKVAVLGHRGVGKSSLVFQYIENAFVSNYYPTIENIVEKQVEFRGSKYNIAIYDTAGQDEFSQLNSRYTVGVQAFIVVYSVNSRESYEMAITIHDKLVDQTGNQHVNMVLVGNKTDLADSRVVSYDEAKGLAQEFGCPYIESSAKNKVNIEEIFVRAAFREEIEAEVAEAKKKEDAQKKNGGVCTIM</sequence>
<dbReference type="InterPro" id="IPR027417">
    <property type="entry name" value="P-loop_NTPase"/>
</dbReference>
<dbReference type="SMART" id="SM00175">
    <property type="entry name" value="RAB"/>
    <property type="match status" value="1"/>
</dbReference>
<organism evidence="3 4">
    <name type="scientific">Mycoemilia scoparia</name>
    <dbReference type="NCBI Taxonomy" id="417184"/>
    <lineage>
        <taxon>Eukaryota</taxon>
        <taxon>Fungi</taxon>
        <taxon>Fungi incertae sedis</taxon>
        <taxon>Zoopagomycota</taxon>
        <taxon>Kickxellomycotina</taxon>
        <taxon>Kickxellomycetes</taxon>
        <taxon>Kickxellales</taxon>
        <taxon>Kickxellaceae</taxon>
        <taxon>Mycoemilia</taxon>
    </lineage>
</organism>
<dbReference type="Proteomes" id="UP001150538">
    <property type="component" value="Unassembled WGS sequence"/>
</dbReference>
<dbReference type="Gene3D" id="3.40.50.300">
    <property type="entry name" value="P-loop containing nucleotide triphosphate hydrolases"/>
    <property type="match status" value="1"/>
</dbReference>
<dbReference type="GO" id="GO:0005525">
    <property type="term" value="F:GTP binding"/>
    <property type="evidence" value="ECO:0007669"/>
    <property type="project" value="UniProtKB-KW"/>
</dbReference>
<evidence type="ECO:0000256" key="1">
    <source>
        <dbReference type="ARBA" id="ARBA00022741"/>
    </source>
</evidence>
<keyword evidence="4" id="KW-1185">Reference proteome</keyword>
<dbReference type="PROSITE" id="PS51420">
    <property type="entry name" value="RHO"/>
    <property type="match status" value="1"/>
</dbReference>
<dbReference type="NCBIfam" id="TIGR00231">
    <property type="entry name" value="small_GTP"/>
    <property type="match status" value="1"/>
</dbReference>
<dbReference type="SUPFAM" id="SSF52540">
    <property type="entry name" value="P-loop containing nucleoside triphosphate hydrolases"/>
    <property type="match status" value="1"/>
</dbReference>
<keyword evidence="1" id="KW-0547">Nucleotide-binding</keyword>
<reference evidence="3" key="1">
    <citation type="submission" date="2022-07" db="EMBL/GenBank/DDBJ databases">
        <title>Phylogenomic reconstructions and comparative analyses of Kickxellomycotina fungi.</title>
        <authorList>
            <person name="Reynolds N.K."/>
            <person name="Stajich J.E."/>
            <person name="Barry K."/>
            <person name="Grigoriev I.V."/>
            <person name="Crous P."/>
            <person name="Smith M.E."/>
        </authorList>
    </citation>
    <scope>NUCLEOTIDE SEQUENCE</scope>
    <source>
        <strain evidence="3">NBRC 100468</strain>
    </source>
</reference>
<dbReference type="OrthoDB" id="5976022at2759"/>
<protein>
    <submittedName>
        <fullName evidence="3">Uncharacterized protein</fullName>
    </submittedName>
</protein>
<gene>
    <name evidence="3" type="ORF">H4219_001226</name>
</gene>
<dbReference type="SMART" id="SM00176">
    <property type="entry name" value="RAN"/>
    <property type="match status" value="1"/>
</dbReference>
<dbReference type="GO" id="GO:0003924">
    <property type="term" value="F:GTPase activity"/>
    <property type="evidence" value="ECO:0007669"/>
    <property type="project" value="InterPro"/>
</dbReference>
<evidence type="ECO:0000313" key="4">
    <source>
        <dbReference type="Proteomes" id="UP001150538"/>
    </source>
</evidence>
<dbReference type="GO" id="GO:0016020">
    <property type="term" value="C:membrane"/>
    <property type="evidence" value="ECO:0007669"/>
    <property type="project" value="InterPro"/>
</dbReference>
<dbReference type="SMART" id="SM00174">
    <property type="entry name" value="RHO"/>
    <property type="match status" value="1"/>
</dbReference>
<proteinExistence type="predicted"/>